<organism evidence="1 2">
    <name type="scientific">Dactylonectria estremocensis</name>
    <dbReference type="NCBI Taxonomy" id="1079267"/>
    <lineage>
        <taxon>Eukaryota</taxon>
        <taxon>Fungi</taxon>
        <taxon>Dikarya</taxon>
        <taxon>Ascomycota</taxon>
        <taxon>Pezizomycotina</taxon>
        <taxon>Sordariomycetes</taxon>
        <taxon>Hypocreomycetidae</taxon>
        <taxon>Hypocreales</taxon>
        <taxon>Nectriaceae</taxon>
        <taxon>Dactylonectria</taxon>
    </lineage>
</organism>
<dbReference type="PANTHER" id="PTHR46082">
    <property type="entry name" value="ATP/GTP-BINDING PROTEIN-RELATED"/>
    <property type="match status" value="1"/>
</dbReference>
<reference evidence="1" key="1">
    <citation type="journal article" date="2021" name="Nat. Commun.">
        <title>Genetic determinants of endophytism in the Arabidopsis root mycobiome.</title>
        <authorList>
            <person name="Mesny F."/>
            <person name="Miyauchi S."/>
            <person name="Thiergart T."/>
            <person name="Pickel B."/>
            <person name="Atanasova L."/>
            <person name="Karlsson M."/>
            <person name="Huettel B."/>
            <person name="Barry K.W."/>
            <person name="Haridas S."/>
            <person name="Chen C."/>
            <person name="Bauer D."/>
            <person name="Andreopoulos W."/>
            <person name="Pangilinan J."/>
            <person name="LaButti K."/>
            <person name="Riley R."/>
            <person name="Lipzen A."/>
            <person name="Clum A."/>
            <person name="Drula E."/>
            <person name="Henrissat B."/>
            <person name="Kohler A."/>
            <person name="Grigoriev I.V."/>
            <person name="Martin F.M."/>
            <person name="Hacquard S."/>
        </authorList>
    </citation>
    <scope>NUCLEOTIDE SEQUENCE</scope>
    <source>
        <strain evidence="1">MPI-CAGE-AT-0021</strain>
    </source>
</reference>
<dbReference type="Proteomes" id="UP000717696">
    <property type="component" value="Unassembled WGS sequence"/>
</dbReference>
<accession>A0A9P9DWY6</accession>
<dbReference type="AlphaFoldDB" id="A0A9P9DWY6"/>
<comment type="caution">
    <text evidence="1">The sequence shown here is derived from an EMBL/GenBank/DDBJ whole genome shotgun (WGS) entry which is preliminary data.</text>
</comment>
<dbReference type="GO" id="GO:0009116">
    <property type="term" value="P:nucleoside metabolic process"/>
    <property type="evidence" value="ECO:0007669"/>
    <property type="project" value="InterPro"/>
</dbReference>
<proteinExistence type="predicted"/>
<dbReference type="InterPro" id="IPR053137">
    <property type="entry name" value="NLR-like"/>
</dbReference>
<evidence type="ECO:0000313" key="1">
    <source>
        <dbReference type="EMBL" id="KAH7127824.1"/>
    </source>
</evidence>
<name>A0A9P9DWY6_9HYPO</name>
<dbReference type="PANTHER" id="PTHR46082:SF11">
    <property type="entry name" value="AAA+ ATPASE DOMAIN-CONTAINING PROTEIN-RELATED"/>
    <property type="match status" value="1"/>
</dbReference>
<dbReference type="Gene3D" id="3.40.50.1580">
    <property type="entry name" value="Nucleoside phosphorylase domain"/>
    <property type="match status" value="1"/>
</dbReference>
<protein>
    <recommendedName>
        <fullName evidence="3">C2H2-type domain-containing protein</fullName>
    </recommendedName>
</protein>
<sequence>MASQVPDVSEKLSNILTRSRLQDQRTIYSATENTKLVMRPGPRPPERIESVASVALRHTGFPPPPKFIGGVFQCPCCRLEFRALEAEKARWSQHFMQDFEPYFCIFEDCKTPFDVPNSFNGLLGHLQEHLPPTWHADLPDGETKEFDDEALFTNYVMKHGGASGDALAIMKETSLRRTAFLFASCPFCGGYPDVLENKYPNPSQPDAQLALRRHIKEHMHEIALFLPPYRDDILEDCSDFCSSAVTRRRSINVNNASESSDQSITCDNENCDCKDWQENFPGPYFTPQEPPVDEDFWQSMFRDSALYDRSAGLDEGFIFDTCLKPFIARFLNTSGSFNAADDSITADIPESRVVSLEEEHNDTDFAPIEPIVHLLPAIFLRPASAPAPAMLPPEVYTIAWICKSEESYRAARKYLEEEHHSRYWENQKRSRAHFLGRIERHNVVVIQWKSQIPIRTKDIAEVFPNVQVKFVVDIAGGVPGTKHDIRLGDVVVSGGDDLEMRGLLLLETLHTNGKVITLLSASLERLLPSLDRAVLMSRRQLDALIRTLLNGDLEDEAYFGHPGPNSDVLYRPNTFQNHLIGHLEG</sequence>
<keyword evidence="2" id="KW-1185">Reference proteome</keyword>
<gene>
    <name evidence="1" type="ORF">B0J13DRAFT_645877</name>
</gene>
<dbReference type="OrthoDB" id="20872at2759"/>
<dbReference type="GO" id="GO:0003824">
    <property type="term" value="F:catalytic activity"/>
    <property type="evidence" value="ECO:0007669"/>
    <property type="project" value="InterPro"/>
</dbReference>
<evidence type="ECO:0008006" key="3">
    <source>
        <dbReference type="Google" id="ProtNLM"/>
    </source>
</evidence>
<evidence type="ECO:0000313" key="2">
    <source>
        <dbReference type="Proteomes" id="UP000717696"/>
    </source>
</evidence>
<dbReference type="EMBL" id="JAGMUU010000022">
    <property type="protein sequence ID" value="KAH7127824.1"/>
    <property type="molecule type" value="Genomic_DNA"/>
</dbReference>
<dbReference type="InterPro" id="IPR035994">
    <property type="entry name" value="Nucleoside_phosphorylase_sf"/>
</dbReference>